<dbReference type="InParanoid" id="A0A2V0PDG8"/>
<evidence type="ECO:0000256" key="2">
    <source>
        <dbReference type="SAM" id="SignalP"/>
    </source>
</evidence>
<proteinExistence type="predicted"/>
<dbReference type="OrthoDB" id="546212at2759"/>
<dbReference type="AlphaFoldDB" id="A0A2V0PDG8"/>
<organism evidence="3 4">
    <name type="scientific">Raphidocelis subcapitata</name>
    <dbReference type="NCBI Taxonomy" id="307507"/>
    <lineage>
        <taxon>Eukaryota</taxon>
        <taxon>Viridiplantae</taxon>
        <taxon>Chlorophyta</taxon>
        <taxon>core chlorophytes</taxon>
        <taxon>Chlorophyceae</taxon>
        <taxon>CS clade</taxon>
        <taxon>Sphaeropleales</taxon>
        <taxon>Selenastraceae</taxon>
        <taxon>Raphidocelis</taxon>
    </lineage>
</organism>
<name>A0A2V0PDG8_9CHLO</name>
<dbReference type="GO" id="GO:0016757">
    <property type="term" value="F:glycosyltransferase activity"/>
    <property type="evidence" value="ECO:0007669"/>
    <property type="project" value="InterPro"/>
</dbReference>
<dbReference type="PROSITE" id="PS51257">
    <property type="entry name" value="PROKAR_LIPOPROTEIN"/>
    <property type="match status" value="1"/>
</dbReference>
<gene>
    <name evidence="3" type="ORF">Rsub_10241</name>
</gene>
<evidence type="ECO:0000256" key="1">
    <source>
        <dbReference type="SAM" id="MobiDB-lite"/>
    </source>
</evidence>
<dbReference type="PANTHER" id="PTHR20961:SF38">
    <property type="entry name" value="PROTEIN O-LINKED-MANNOSE BETA-1,4-N-ACETYLGLUCOSAMINYLTRANSFERASE 2"/>
    <property type="match status" value="1"/>
</dbReference>
<feature type="region of interest" description="Disordered" evidence="1">
    <location>
        <begin position="54"/>
        <end position="98"/>
    </location>
</feature>
<dbReference type="EMBL" id="BDRX01000110">
    <property type="protein sequence ID" value="GBF97886.1"/>
    <property type="molecule type" value="Genomic_DNA"/>
</dbReference>
<dbReference type="PANTHER" id="PTHR20961">
    <property type="entry name" value="GLYCOSYLTRANSFERASE"/>
    <property type="match status" value="1"/>
</dbReference>
<evidence type="ECO:0000313" key="3">
    <source>
        <dbReference type="EMBL" id="GBF97886.1"/>
    </source>
</evidence>
<accession>A0A2V0PDG8</accession>
<dbReference type="InterPro" id="IPR007657">
    <property type="entry name" value="Glycosyltransferase_61"/>
</dbReference>
<reference evidence="3 4" key="1">
    <citation type="journal article" date="2018" name="Sci. Rep.">
        <title>Raphidocelis subcapitata (=Pseudokirchneriella subcapitata) provides an insight into genome evolution and environmental adaptations in the Sphaeropleales.</title>
        <authorList>
            <person name="Suzuki S."/>
            <person name="Yamaguchi H."/>
            <person name="Nakajima N."/>
            <person name="Kawachi M."/>
        </authorList>
    </citation>
    <scope>NUCLEOTIDE SEQUENCE [LARGE SCALE GENOMIC DNA]</scope>
    <source>
        <strain evidence="3 4">NIES-35</strain>
    </source>
</reference>
<dbReference type="Proteomes" id="UP000247498">
    <property type="component" value="Unassembled WGS sequence"/>
</dbReference>
<feature type="compositionally biased region" description="Pro residues" evidence="1">
    <location>
        <begin position="60"/>
        <end position="77"/>
    </location>
</feature>
<sequence>MPRPPRPAPGARLLALLLLAAASACGRAERDAAHAAALGAAGGAAADAAAPPAPRAIGVAPPPPPRLAGPPPPPPPLRALAQLSPEHHARPSRRRAARRAARLLRRRHNFDAFFEQAREERALLSGGAAPPAGCDERVGRGYLERWRGLGAEFCAPPPGAGGGSRVRCNAHPAADLTVCLAEGLVLDSRAFMGAAPAPDGLPRAPHGSVRLGCNATSPLRGYLRGRLANEGPRRWLVDAAEFVGPDAVAPPCADAGAVRRAVVFVSRLDGSNAFHNAEMLVHLFLGLATLQLRPELLEHGLQVVIADDQPPGFFLDVLRRLSHPHPLVNLRSNPFPDGTCFRAAVLAPFVGHGNSLLAASAEEVGCPSELLHAASLWLRELFYQILPREPEPPEAPAEAQLGGLRQLLFLWVSRAQFEARAREGLTPWQRLRVVPNELEVITALQQAVYRWNNASCPLNPGPGCRDTKVFFTFQALELSALPFYPDQVFALSRTAVLAGVHGAGLANALLMEPGRGAVVEAWHGMEDNYHYANLAAALGHAYFNVRSREGAAPSAAELAAAAARAMSAAAERQAAPRRPPAPLVERLFGGLWG</sequence>
<keyword evidence="4" id="KW-1185">Reference proteome</keyword>
<evidence type="ECO:0000313" key="4">
    <source>
        <dbReference type="Proteomes" id="UP000247498"/>
    </source>
</evidence>
<feature type="signal peptide" evidence="2">
    <location>
        <begin position="1"/>
        <end position="28"/>
    </location>
</feature>
<protein>
    <submittedName>
        <fullName evidence="3">Uncharacterized protein</fullName>
    </submittedName>
</protein>
<keyword evidence="2" id="KW-0732">Signal</keyword>
<comment type="caution">
    <text evidence="3">The sequence shown here is derived from an EMBL/GenBank/DDBJ whole genome shotgun (WGS) entry which is preliminary data.</text>
</comment>
<feature type="chain" id="PRO_5016161116" evidence="2">
    <location>
        <begin position="29"/>
        <end position="593"/>
    </location>
</feature>